<keyword evidence="4" id="KW-0472">Membrane</keyword>
<dbReference type="SUPFAM" id="SSF55856">
    <property type="entry name" value="Cytochrome b5-like heme/steroid binding domain"/>
    <property type="match status" value="1"/>
</dbReference>
<feature type="transmembrane region" description="Helical" evidence="4">
    <location>
        <begin position="119"/>
        <end position="140"/>
    </location>
</feature>
<keyword evidence="3" id="KW-0408">Iron</keyword>
<dbReference type="InterPro" id="IPR036400">
    <property type="entry name" value="Cyt_B5-like_heme/steroid_sf"/>
</dbReference>
<dbReference type="GO" id="GO:0006636">
    <property type="term" value="P:unsaturated fatty acid biosynthetic process"/>
    <property type="evidence" value="ECO:0007669"/>
    <property type="project" value="UniProtKB-ARBA"/>
</dbReference>
<dbReference type="InterPro" id="IPR001199">
    <property type="entry name" value="Cyt_B5-like_heme/steroid-bd"/>
</dbReference>
<dbReference type="GO" id="GO:0046872">
    <property type="term" value="F:metal ion binding"/>
    <property type="evidence" value="ECO:0007669"/>
    <property type="project" value="UniProtKB-KW"/>
</dbReference>
<organism evidence="6 7">
    <name type="scientific">Halobacteriovorax marinus</name>
    <dbReference type="NCBI Taxonomy" id="97084"/>
    <lineage>
        <taxon>Bacteria</taxon>
        <taxon>Pseudomonadati</taxon>
        <taxon>Bdellovibrionota</taxon>
        <taxon>Bacteriovoracia</taxon>
        <taxon>Bacteriovoracales</taxon>
        <taxon>Halobacteriovoraceae</taxon>
        <taxon>Halobacteriovorax</taxon>
    </lineage>
</organism>
<dbReference type="AlphaFoldDB" id="A0A1Y5F9X9"/>
<protein>
    <recommendedName>
        <fullName evidence="5">Cytochrome b5 heme-binding domain-containing protein</fullName>
    </recommendedName>
</protein>
<sequence>MGMNKQSHHIDPSQLWEIHGKYYDLTPFIARHPGGKRMLLLSKGMDCTEVFESTHIFDNLPKKMLPKFFVADNPNYKPTYSWEPDGFYNTLRKRVQVYLTEQSNLLDGKKKYSFDTHHGSGWFLVRLVLLFIFSWAATWFGIIEGNLYICAIWPLIAMSFGGYGHEALHAGLFNSVWKNRAVAFFSMDLLGLSSYVYSVVHITGHHAHTNVEEVDPDMVAFYPNIRTFPSQKRYFPHRFQQYYAWPIYFCSLFFANIMDIITFITKKWINIRVERPYFLEFVLFFFFKTAAISILIVLPFFLHDTSKALTIVLLTTGVTGFLINLTFAVNHKNNEAIDYLTNDKRGNDLTKYDWGEFQILTTCNFQHGHWFTDMIFAGLTHQVEHHLFPMISYQHLPKISLIVQETCKDFDIKYNLYPTYFAACKAHFKYLKDLGREPSLENVESVASSS</sequence>
<evidence type="ECO:0000256" key="1">
    <source>
        <dbReference type="ARBA" id="ARBA00022617"/>
    </source>
</evidence>
<accession>A0A1Y5F9X9</accession>
<dbReference type="InterPro" id="IPR012171">
    <property type="entry name" value="Fatty_acid_desaturase"/>
</dbReference>
<name>A0A1Y5F9X9_9BACT</name>
<evidence type="ECO:0000313" key="7">
    <source>
        <dbReference type="Proteomes" id="UP000196531"/>
    </source>
</evidence>
<reference evidence="7" key="1">
    <citation type="journal article" date="2017" name="Proc. Natl. Acad. Sci. U.S.A.">
        <title>Simulation of Deepwater Horizon oil plume reveals substrate specialization within a complex community of hydrocarbon-degraders.</title>
        <authorList>
            <person name="Hu P."/>
            <person name="Dubinsky E.A."/>
            <person name="Probst A.J."/>
            <person name="Wang J."/>
            <person name="Sieber C.M.K."/>
            <person name="Tom L.M."/>
            <person name="Gardinali P."/>
            <person name="Banfield J.F."/>
            <person name="Atlas R.M."/>
            <person name="Andersen G.L."/>
        </authorList>
    </citation>
    <scope>NUCLEOTIDE SEQUENCE [LARGE SCALE GENOMIC DNA]</scope>
</reference>
<dbReference type="SMART" id="SM01117">
    <property type="entry name" value="Cyt-b5"/>
    <property type="match status" value="1"/>
</dbReference>
<evidence type="ECO:0000259" key="5">
    <source>
        <dbReference type="PROSITE" id="PS50255"/>
    </source>
</evidence>
<evidence type="ECO:0000256" key="4">
    <source>
        <dbReference type="SAM" id="Phobius"/>
    </source>
</evidence>
<dbReference type="PROSITE" id="PS50255">
    <property type="entry name" value="CYTOCHROME_B5_2"/>
    <property type="match status" value="1"/>
</dbReference>
<feature type="domain" description="Cytochrome b5 heme-binding" evidence="5">
    <location>
        <begin position="18"/>
        <end position="74"/>
    </location>
</feature>
<dbReference type="GO" id="GO:0020037">
    <property type="term" value="F:heme binding"/>
    <property type="evidence" value="ECO:0007669"/>
    <property type="project" value="InterPro"/>
</dbReference>
<dbReference type="GO" id="GO:0016020">
    <property type="term" value="C:membrane"/>
    <property type="evidence" value="ECO:0007669"/>
    <property type="project" value="TreeGrafter"/>
</dbReference>
<feature type="transmembrane region" description="Helical" evidence="4">
    <location>
        <begin position="242"/>
        <end position="265"/>
    </location>
</feature>
<dbReference type="GO" id="GO:0042759">
    <property type="term" value="P:long-chain fatty acid biosynthetic process"/>
    <property type="evidence" value="ECO:0007669"/>
    <property type="project" value="UniProtKB-ARBA"/>
</dbReference>
<dbReference type="Gene3D" id="3.10.120.10">
    <property type="entry name" value="Cytochrome b5-like heme/steroid binding domain"/>
    <property type="match status" value="1"/>
</dbReference>
<feature type="transmembrane region" description="Helical" evidence="4">
    <location>
        <begin position="146"/>
        <end position="168"/>
    </location>
</feature>
<dbReference type="PRINTS" id="PR00363">
    <property type="entry name" value="CYTOCHROMEB5"/>
</dbReference>
<dbReference type="PROSITE" id="PS00191">
    <property type="entry name" value="CYTOCHROME_B5_1"/>
    <property type="match status" value="1"/>
</dbReference>
<feature type="transmembrane region" description="Helical" evidence="4">
    <location>
        <begin position="277"/>
        <end position="302"/>
    </location>
</feature>
<dbReference type="InterPro" id="IPR018506">
    <property type="entry name" value="Cyt_B5_heme-BS"/>
</dbReference>
<evidence type="ECO:0000313" key="6">
    <source>
        <dbReference type="EMBL" id="OUR95479.1"/>
    </source>
</evidence>
<evidence type="ECO:0000256" key="2">
    <source>
        <dbReference type="ARBA" id="ARBA00022723"/>
    </source>
</evidence>
<dbReference type="CDD" id="cd03506">
    <property type="entry name" value="Delta6-FADS-like"/>
    <property type="match status" value="1"/>
</dbReference>
<gene>
    <name evidence="6" type="ORF">A9Q84_16735</name>
</gene>
<keyword evidence="4" id="KW-0812">Transmembrane</keyword>
<keyword evidence="4" id="KW-1133">Transmembrane helix</keyword>
<dbReference type="PANTHER" id="PTHR19353:SF19">
    <property type="entry name" value="DELTA(5) FATTY ACID DESATURASE C-RELATED"/>
    <property type="match status" value="1"/>
</dbReference>
<comment type="caution">
    <text evidence="6">The sequence shown here is derived from an EMBL/GenBank/DDBJ whole genome shotgun (WGS) entry which is preliminary data.</text>
</comment>
<dbReference type="Pfam" id="PF00487">
    <property type="entry name" value="FA_desaturase"/>
    <property type="match status" value="1"/>
</dbReference>
<dbReference type="EMBL" id="MAAO01000008">
    <property type="protein sequence ID" value="OUR95479.1"/>
    <property type="molecule type" value="Genomic_DNA"/>
</dbReference>
<proteinExistence type="predicted"/>
<dbReference type="PANTHER" id="PTHR19353">
    <property type="entry name" value="FATTY ACID DESATURASE 2"/>
    <property type="match status" value="1"/>
</dbReference>
<feature type="transmembrane region" description="Helical" evidence="4">
    <location>
        <begin position="180"/>
        <end position="200"/>
    </location>
</feature>
<keyword evidence="2" id="KW-0479">Metal-binding</keyword>
<dbReference type="GO" id="GO:0016717">
    <property type="term" value="F:oxidoreductase activity, acting on paired donors, with oxidation of a pair of donors resulting in the reduction of molecular oxygen to two molecules of water"/>
    <property type="evidence" value="ECO:0007669"/>
    <property type="project" value="UniProtKB-ARBA"/>
</dbReference>
<dbReference type="PIRSF" id="PIRSF015921">
    <property type="entry name" value="FA_sphinglp_des"/>
    <property type="match status" value="1"/>
</dbReference>
<feature type="transmembrane region" description="Helical" evidence="4">
    <location>
        <begin position="308"/>
        <end position="329"/>
    </location>
</feature>
<evidence type="ECO:0000256" key="3">
    <source>
        <dbReference type="ARBA" id="ARBA00023004"/>
    </source>
</evidence>
<dbReference type="Pfam" id="PF00173">
    <property type="entry name" value="Cyt-b5"/>
    <property type="match status" value="1"/>
</dbReference>
<keyword evidence="1" id="KW-0349">Heme</keyword>
<dbReference type="InterPro" id="IPR005804">
    <property type="entry name" value="FA_desaturase_dom"/>
</dbReference>
<dbReference type="Proteomes" id="UP000196531">
    <property type="component" value="Unassembled WGS sequence"/>
</dbReference>